<dbReference type="PANTHER" id="PTHR34820:SF4">
    <property type="entry name" value="INNER MEMBRANE PROTEIN YEBZ"/>
    <property type="match status" value="1"/>
</dbReference>
<dbReference type="GO" id="GO:0046688">
    <property type="term" value="P:response to copper ion"/>
    <property type="evidence" value="ECO:0007669"/>
    <property type="project" value="InterPro"/>
</dbReference>
<comment type="subcellular location">
    <subcellularLocation>
        <location evidence="1">Periplasm</location>
    </subcellularLocation>
</comment>
<gene>
    <name evidence="10" type="ORF">Y958_28815</name>
</gene>
<comment type="similarity">
    <text evidence="2">Belongs to the CopC family.</text>
</comment>
<feature type="compositionally biased region" description="Basic and acidic residues" evidence="7">
    <location>
        <begin position="71"/>
        <end position="80"/>
    </location>
</feature>
<feature type="signal peptide" evidence="8">
    <location>
        <begin position="1"/>
        <end position="27"/>
    </location>
</feature>
<dbReference type="GO" id="GO:0042597">
    <property type="term" value="C:periplasmic space"/>
    <property type="evidence" value="ECO:0007669"/>
    <property type="project" value="UniProtKB-SubCell"/>
</dbReference>
<reference evidence="10 11" key="1">
    <citation type="submission" date="2017-06" db="EMBL/GenBank/DDBJ databases">
        <title>Complete genome sequence of Nitrospirillum amazonense strain CBAmC, an endophytic nitrogen-fixing and plant growth-promoting bacterium, isolated from sugarcane.</title>
        <authorList>
            <person name="Schwab S."/>
            <person name="dos Santos Teixeira K.R."/>
            <person name="Simoes Araujo J.L."/>
            <person name="Soares Vidal M."/>
            <person name="Borges de Freitas H.R."/>
            <person name="Rivello Crivelaro A.L."/>
            <person name="Bueno de Camargo Nunes A."/>
            <person name="dos Santos C.M."/>
            <person name="Palmeira da Silva Rosa D."/>
            <person name="da Silva Padilha D."/>
            <person name="da Silva E."/>
            <person name="Araujo Terra L."/>
            <person name="Soares Mendes V."/>
            <person name="Farinelli L."/>
            <person name="Magalhaes Cruz L."/>
            <person name="Baldani J.I."/>
        </authorList>
    </citation>
    <scope>NUCLEOTIDE SEQUENCE [LARGE SCALE GENOMIC DNA]</scope>
    <source>
        <strain evidence="10 11">CBAmC</strain>
    </source>
</reference>
<proteinExistence type="inferred from homology"/>
<protein>
    <submittedName>
        <fullName evidence="10">Cu resistance protein</fullName>
    </submittedName>
</protein>
<evidence type="ECO:0000256" key="2">
    <source>
        <dbReference type="ARBA" id="ARBA00010509"/>
    </source>
</evidence>
<dbReference type="GO" id="GO:0005886">
    <property type="term" value="C:plasma membrane"/>
    <property type="evidence" value="ECO:0007669"/>
    <property type="project" value="TreeGrafter"/>
</dbReference>
<dbReference type="InterPro" id="IPR007348">
    <property type="entry name" value="CopC_dom"/>
</dbReference>
<evidence type="ECO:0000313" key="10">
    <source>
        <dbReference type="EMBL" id="ASG24980.1"/>
    </source>
</evidence>
<organism evidence="10 11">
    <name type="scientific">Nitrospirillum viridazoti CBAmc</name>
    <dbReference type="NCBI Taxonomy" id="1441467"/>
    <lineage>
        <taxon>Bacteria</taxon>
        <taxon>Pseudomonadati</taxon>
        <taxon>Pseudomonadota</taxon>
        <taxon>Alphaproteobacteria</taxon>
        <taxon>Rhodospirillales</taxon>
        <taxon>Azospirillaceae</taxon>
        <taxon>Nitrospirillum</taxon>
        <taxon>Nitrospirillum viridazoti</taxon>
    </lineage>
</organism>
<dbReference type="KEGG" id="nao:Y958_28815"/>
<dbReference type="AlphaFoldDB" id="A0A248K2A8"/>
<evidence type="ECO:0000256" key="8">
    <source>
        <dbReference type="SAM" id="SignalP"/>
    </source>
</evidence>
<feature type="chain" id="PRO_5012738366" evidence="8">
    <location>
        <begin position="28"/>
        <end position="124"/>
    </location>
</feature>
<keyword evidence="6" id="KW-0186">Copper</keyword>
<feature type="domain" description="CopC" evidence="9">
    <location>
        <begin position="26"/>
        <end position="122"/>
    </location>
</feature>
<dbReference type="InterPro" id="IPR014756">
    <property type="entry name" value="Ig_E-set"/>
</dbReference>
<evidence type="ECO:0000256" key="3">
    <source>
        <dbReference type="ARBA" id="ARBA00022723"/>
    </source>
</evidence>
<keyword evidence="5" id="KW-0574">Periplasm</keyword>
<feature type="region of interest" description="Disordered" evidence="7">
    <location>
        <begin position="60"/>
        <end position="80"/>
    </location>
</feature>
<evidence type="ECO:0000256" key="4">
    <source>
        <dbReference type="ARBA" id="ARBA00022729"/>
    </source>
</evidence>
<dbReference type="NCBIfam" id="NF033814">
    <property type="entry name" value="copper_CopC"/>
    <property type="match status" value="1"/>
</dbReference>
<dbReference type="Gene3D" id="2.60.40.1220">
    <property type="match status" value="1"/>
</dbReference>
<evidence type="ECO:0000259" key="9">
    <source>
        <dbReference type="Pfam" id="PF04234"/>
    </source>
</evidence>
<evidence type="ECO:0000256" key="1">
    <source>
        <dbReference type="ARBA" id="ARBA00004418"/>
    </source>
</evidence>
<dbReference type="GO" id="GO:0006825">
    <property type="term" value="P:copper ion transport"/>
    <property type="evidence" value="ECO:0007669"/>
    <property type="project" value="InterPro"/>
</dbReference>
<dbReference type="InterPro" id="IPR047685">
    <property type="entry name" value="CopC-like"/>
</dbReference>
<dbReference type="SUPFAM" id="SSF81296">
    <property type="entry name" value="E set domains"/>
    <property type="match status" value="1"/>
</dbReference>
<keyword evidence="3" id="KW-0479">Metal-binding</keyword>
<evidence type="ECO:0000313" key="11">
    <source>
        <dbReference type="Proteomes" id="UP000197153"/>
    </source>
</evidence>
<sequence>MTYRTVAASAAAFVIALGLAGTAAAHAHLKRSVPTASSTVAGPTQVEAWFTEDLEPKFSTITVTGPGPNGKKVDKGDTHTDPADAKHLIVGIDGATPGTYTVTWAVTSVDTHKSNGSFTFEVQK</sequence>
<keyword evidence="4 8" id="KW-0732">Signal</keyword>
<evidence type="ECO:0000256" key="7">
    <source>
        <dbReference type="SAM" id="MobiDB-lite"/>
    </source>
</evidence>
<accession>A0A248K2A8</accession>
<evidence type="ECO:0000256" key="5">
    <source>
        <dbReference type="ARBA" id="ARBA00022764"/>
    </source>
</evidence>
<dbReference type="RefSeq" id="WP_088875371.1">
    <property type="nucleotide sequence ID" value="NZ_CP022113.1"/>
</dbReference>
<dbReference type="Pfam" id="PF04234">
    <property type="entry name" value="CopC"/>
    <property type="match status" value="1"/>
</dbReference>
<keyword evidence="11" id="KW-1185">Reference proteome</keyword>
<dbReference type="InterPro" id="IPR014755">
    <property type="entry name" value="Cu-Rt/internalin_Ig-like"/>
</dbReference>
<dbReference type="PANTHER" id="PTHR34820">
    <property type="entry name" value="INNER MEMBRANE PROTEIN YEBZ"/>
    <property type="match status" value="1"/>
</dbReference>
<name>A0A248K2A8_9PROT</name>
<evidence type="ECO:0000256" key="6">
    <source>
        <dbReference type="ARBA" id="ARBA00023008"/>
    </source>
</evidence>
<dbReference type="InterPro" id="IPR032694">
    <property type="entry name" value="CopC/D"/>
</dbReference>
<dbReference type="GO" id="GO:0005507">
    <property type="term" value="F:copper ion binding"/>
    <property type="evidence" value="ECO:0007669"/>
    <property type="project" value="InterPro"/>
</dbReference>
<dbReference type="Proteomes" id="UP000197153">
    <property type="component" value="Chromosome 4"/>
</dbReference>
<dbReference type="EMBL" id="CP022113">
    <property type="protein sequence ID" value="ASG24980.1"/>
    <property type="molecule type" value="Genomic_DNA"/>
</dbReference>